<accession>A0ACD3A1G7</accession>
<organism evidence="1 2">
    <name type="scientific">Pluteus cervinus</name>
    <dbReference type="NCBI Taxonomy" id="181527"/>
    <lineage>
        <taxon>Eukaryota</taxon>
        <taxon>Fungi</taxon>
        <taxon>Dikarya</taxon>
        <taxon>Basidiomycota</taxon>
        <taxon>Agaricomycotina</taxon>
        <taxon>Agaricomycetes</taxon>
        <taxon>Agaricomycetidae</taxon>
        <taxon>Agaricales</taxon>
        <taxon>Pluteineae</taxon>
        <taxon>Pluteaceae</taxon>
        <taxon>Pluteus</taxon>
    </lineage>
</organism>
<sequence>MSIQPGGGGNRNLKNLPYDAQGLREWSFEILDCCGDSETCLAALLCPCVMHSANEKRHQYLETHGTYDPEHGGPWCSENCWDYVVKMGVAIFVGCCTGGLACCCRMPCLTQISPRQRLRARYNIVGTPSTDCTAAILCSSCALTQESRELELEEMSLGWTRPVPATQISTQPSAFMHTQVVSMPPTMTMMMAVPQSTVPVGVVGNEKRTTQAIQV</sequence>
<evidence type="ECO:0000313" key="2">
    <source>
        <dbReference type="Proteomes" id="UP000308600"/>
    </source>
</evidence>
<dbReference type="EMBL" id="ML208974">
    <property type="protein sequence ID" value="TFK59457.1"/>
    <property type="molecule type" value="Genomic_DNA"/>
</dbReference>
<evidence type="ECO:0000313" key="1">
    <source>
        <dbReference type="EMBL" id="TFK59457.1"/>
    </source>
</evidence>
<proteinExistence type="predicted"/>
<protein>
    <submittedName>
        <fullName evidence="1">PLAC8-domain-containing protein</fullName>
    </submittedName>
</protein>
<gene>
    <name evidence="1" type="ORF">BDN72DRAFT_780710</name>
</gene>
<name>A0ACD3A1G7_9AGAR</name>
<reference evidence="1 2" key="1">
    <citation type="journal article" date="2019" name="Nat. Ecol. Evol.">
        <title>Megaphylogeny resolves global patterns of mushroom evolution.</title>
        <authorList>
            <person name="Varga T."/>
            <person name="Krizsan K."/>
            <person name="Foldi C."/>
            <person name="Dima B."/>
            <person name="Sanchez-Garcia M."/>
            <person name="Sanchez-Ramirez S."/>
            <person name="Szollosi G.J."/>
            <person name="Szarkandi J.G."/>
            <person name="Papp V."/>
            <person name="Albert L."/>
            <person name="Andreopoulos W."/>
            <person name="Angelini C."/>
            <person name="Antonin V."/>
            <person name="Barry K.W."/>
            <person name="Bougher N.L."/>
            <person name="Buchanan P."/>
            <person name="Buyck B."/>
            <person name="Bense V."/>
            <person name="Catcheside P."/>
            <person name="Chovatia M."/>
            <person name="Cooper J."/>
            <person name="Damon W."/>
            <person name="Desjardin D."/>
            <person name="Finy P."/>
            <person name="Geml J."/>
            <person name="Haridas S."/>
            <person name="Hughes K."/>
            <person name="Justo A."/>
            <person name="Karasinski D."/>
            <person name="Kautmanova I."/>
            <person name="Kiss B."/>
            <person name="Kocsube S."/>
            <person name="Kotiranta H."/>
            <person name="LaButti K.M."/>
            <person name="Lechner B.E."/>
            <person name="Liimatainen K."/>
            <person name="Lipzen A."/>
            <person name="Lukacs Z."/>
            <person name="Mihaltcheva S."/>
            <person name="Morgado L.N."/>
            <person name="Niskanen T."/>
            <person name="Noordeloos M.E."/>
            <person name="Ohm R.A."/>
            <person name="Ortiz-Santana B."/>
            <person name="Ovrebo C."/>
            <person name="Racz N."/>
            <person name="Riley R."/>
            <person name="Savchenko A."/>
            <person name="Shiryaev A."/>
            <person name="Soop K."/>
            <person name="Spirin V."/>
            <person name="Szebenyi C."/>
            <person name="Tomsovsky M."/>
            <person name="Tulloss R.E."/>
            <person name="Uehling J."/>
            <person name="Grigoriev I.V."/>
            <person name="Vagvolgyi C."/>
            <person name="Papp T."/>
            <person name="Martin F.M."/>
            <person name="Miettinen O."/>
            <person name="Hibbett D.S."/>
            <person name="Nagy L.G."/>
        </authorList>
    </citation>
    <scope>NUCLEOTIDE SEQUENCE [LARGE SCALE GENOMIC DNA]</scope>
    <source>
        <strain evidence="1 2">NL-1719</strain>
    </source>
</reference>
<keyword evidence="2" id="KW-1185">Reference proteome</keyword>
<dbReference type="Proteomes" id="UP000308600">
    <property type="component" value="Unassembled WGS sequence"/>
</dbReference>